<evidence type="ECO:0000313" key="2">
    <source>
        <dbReference type="EMBL" id="MBO3662970.1"/>
    </source>
</evidence>
<evidence type="ECO:0000256" key="1">
    <source>
        <dbReference type="SAM" id="MobiDB-lite"/>
    </source>
</evidence>
<dbReference type="AlphaFoldDB" id="A0A939TQ07"/>
<keyword evidence="3" id="KW-1185">Reference proteome</keyword>
<accession>A0A939TQ07</accession>
<gene>
    <name evidence="2" type="ORF">J5V96_05525</name>
</gene>
<organism evidence="2 3">
    <name type="scientific">Microbacterium stercoris</name>
    <dbReference type="NCBI Taxonomy" id="2820289"/>
    <lineage>
        <taxon>Bacteria</taxon>
        <taxon>Bacillati</taxon>
        <taxon>Actinomycetota</taxon>
        <taxon>Actinomycetes</taxon>
        <taxon>Micrococcales</taxon>
        <taxon>Microbacteriaceae</taxon>
        <taxon>Microbacterium</taxon>
    </lineage>
</organism>
<name>A0A939TQ07_9MICO</name>
<protein>
    <submittedName>
        <fullName evidence="2">Asparagine synthase</fullName>
    </submittedName>
</protein>
<feature type="region of interest" description="Disordered" evidence="1">
    <location>
        <begin position="175"/>
        <end position="204"/>
    </location>
</feature>
<evidence type="ECO:0000313" key="3">
    <source>
        <dbReference type="Proteomes" id="UP000680132"/>
    </source>
</evidence>
<dbReference type="EMBL" id="JAGFOA010000002">
    <property type="protein sequence ID" value="MBO3662970.1"/>
    <property type="molecule type" value="Genomic_DNA"/>
</dbReference>
<proteinExistence type="predicted"/>
<reference evidence="2" key="1">
    <citation type="submission" date="2021-03" db="EMBL/GenBank/DDBJ databases">
        <title>Microbacterium sp. nov., a novel actinobacterium isolated from cow dung.</title>
        <authorList>
            <person name="Zhang L."/>
        </authorList>
    </citation>
    <scope>NUCLEOTIDE SEQUENCE</scope>
    <source>
        <strain evidence="2">NEAU-LLB</strain>
    </source>
</reference>
<dbReference type="RefSeq" id="WP_208501474.1">
    <property type="nucleotide sequence ID" value="NZ_JAGFOA010000002.1"/>
</dbReference>
<comment type="caution">
    <text evidence="2">The sequence shown here is derived from an EMBL/GenBank/DDBJ whole genome shotgun (WGS) entry which is preliminary data.</text>
</comment>
<sequence>MGRNAEAIEEGVAISLAAARLSVKNTILVSTISLDESFDPLHFVGSAHAALIALAEEQEAAAEAVSKARKAAWGRHTAPHGTHDYRDRDVRNLRRRAKQYAGVAKVLRAKAADQGVLRELVEHAREAAWHDVEINLQGRLRVEAMRPEQDPDYASMREARMQALRLVDLQKLSAQARRKRKADAEAADAGGSADPLTEAVDAAT</sequence>
<dbReference type="Proteomes" id="UP000680132">
    <property type="component" value="Unassembled WGS sequence"/>
</dbReference>